<sequence length="94" mass="10850">MDDPFSGEYFYRHLKSRNYANISAIALLIYDTLLTSGNEIAFVWRRKIGLGSILYLLARYCGFPVMCIDFAYNTRNFDGRAEYVLLFSTLKAVN</sequence>
<dbReference type="Proteomes" id="UP000054279">
    <property type="component" value="Unassembled WGS sequence"/>
</dbReference>
<evidence type="ECO:0000313" key="4">
    <source>
        <dbReference type="Proteomes" id="UP000054279"/>
    </source>
</evidence>
<keyword evidence="1" id="KW-0812">Transmembrane</keyword>
<name>A0A0C9W5A7_SPHS4</name>
<protein>
    <submittedName>
        <fullName evidence="3">Unplaced genomic scaffold SPHSTscaffold_30, whole genome shotgun sequence</fullName>
    </submittedName>
</protein>
<organism evidence="3 4">
    <name type="scientific">Sphaerobolus stellatus (strain SS14)</name>
    <dbReference type="NCBI Taxonomy" id="990650"/>
    <lineage>
        <taxon>Eukaryota</taxon>
        <taxon>Fungi</taxon>
        <taxon>Dikarya</taxon>
        <taxon>Basidiomycota</taxon>
        <taxon>Agaricomycotina</taxon>
        <taxon>Agaricomycetes</taxon>
        <taxon>Phallomycetidae</taxon>
        <taxon>Geastrales</taxon>
        <taxon>Sphaerobolaceae</taxon>
        <taxon>Sphaerobolus</taxon>
    </lineage>
</organism>
<keyword evidence="1" id="KW-0472">Membrane</keyword>
<feature type="transmembrane region" description="Helical" evidence="1">
    <location>
        <begin position="53"/>
        <end position="72"/>
    </location>
</feature>
<keyword evidence="4" id="KW-1185">Reference proteome</keyword>
<dbReference type="AlphaFoldDB" id="A0A0C9W5A7"/>
<gene>
    <name evidence="3" type="ORF">M422DRAFT_249702</name>
</gene>
<dbReference type="OrthoDB" id="2692685at2759"/>
<accession>A0A0C9W5A7</accession>
<keyword evidence="1" id="KW-1133">Transmembrane helix</keyword>
<proteinExistence type="predicted"/>
<evidence type="ECO:0000313" key="3">
    <source>
        <dbReference type="EMBL" id="KIJ46958.1"/>
    </source>
</evidence>
<feature type="domain" description="DUF6533" evidence="2">
    <location>
        <begin position="19"/>
        <end position="63"/>
    </location>
</feature>
<evidence type="ECO:0000256" key="1">
    <source>
        <dbReference type="SAM" id="Phobius"/>
    </source>
</evidence>
<feature type="transmembrane region" description="Helical" evidence="1">
    <location>
        <begin position="20"/>
        <end position="41"/>
    </location>
</feature>
<evidence type="ECO:0000259" key="2">
    <source>
        <dbReference type="Pfam" id="PF20151"/>
    </source>
</evidence>
<dbReference type="Pfam" id="PF20151">
    <property type="entry name" value="DUF6533"/>
    <property type="match status" value="1"/>
</dbReference>
<dbReference type="EMBL" id="KN837105">
    <property type="protein sequence ID" value="KIJ46958.1"/>
    <property type="molecule type" value="Genomic_DNA"/>
</dbReference>
<dbReference type="HOGENOM" id="CLU_2387587_0_0_1"/>
<reference evidence="3 4" key="1">
    <citation type="submission" date="2014-06" db="EMBL/GenBank/DDBJ databases">
        <title>Evolutionary Origins and Diversification of the Mycorrhizal Mutualists.</title>
        <authorList>
            <consortium name="DOE Joint Genome Institute"/>
            <consortium name="Mycorrhizal Genomics Consortium"/>
            <person name="Kohler A."/>
            <person name="Kuo A."/>
            <person name="Nagy L.G."/>
            <person name="Floudas D."/>
            <person name="Copeland A."/>
            <person name="Barry K.W."/>
            <person name="Cichocki N."/>
            <person name="Veneault-Fourrey C."/>
            <person name="LaButti K."/>
            <person name="Lindquist E.A."/>
            <person name="Lipzen A."/>
            <person name="Lundell T."/>
            <person name="Morin E."/>
            <person name="Murat C."/>
            <person name="Riley R."/>
            <person name="Ohm R."/>
            <person name="Sun H."/>
            <person name="Tunlid A."/>
            <person name="Henrissat B."/>
            <person name="Grigoriev I.V."/>
            <person name="Hibbett D.S."/>
            <person name="Martin F."/>
        </authorList>
    </citation>
    <scope>NUCLEOTIDE SEQUENCE [LARGE SCALE GENOMIC DNA]</scope>
    <source>
        <strain evidence="3 4">SS14</strain>
    </source>
</reference>
<dbReference type="InterPro" id="IPR045340">
    <property type="entry name" value="DUF6533"/>
</dbReference>